<dbReference type="AlphaFoldDB" id="A0A1G9FYA3"/>
<dbReference type="Gene3D" id="3.40.50.300">
    <property type="entry name" value="P-loop containing nucleotide triphosphate hydrolases"/>
    <property type="match status" value="2"/>
</dbReference>
<feature type="coiled-coil region" evidence="10">
    <location>
        <begin position="319"/>
        <end position="346"/>
    </location>
</feature>
<dbReference type="GO" id="GO:0006281">
    <property type="term" value="P:DNA repair"/>
    <property type="evidence" value="ECO:0007669"/>
    <property type="project" value="UniProtKB-KW"/>
</dbReference>
<reference evidence="13" key="1">
    <citation type="submission" date="2016-10" db="EMBL/GenBank/DDBJ databases">
        <authorList>
            <person name="Varghese N."/>
            <person name="Submissions S."/>
        </authorList>
    </citation>
    <scope>NUCLEOTIDE SEQUENCE [LARGE SCALE GENOMIC DNA]</scope>
    <source>
        <strain evidence="13">DSM 16995</strain>
    </source>
</reference>
<organism evidence="12 13">
    <name type="scientific">Maridesulfovibrio ferrireducens</name>
    <dbReference type="NCBI Taxonomy" id="246191"/>
    <lineage>
        <taxon>Bacteria</taxon>
        <taxon>Pseudomonadati</taxon>
        <taxon>Thermodesulfobacteriota</taxon>
        <taxon>Desulfovibrionia</taxon>
        <taxon>Desulfovibrionales</taxon>
        <taxon>Desulfovibrionaceae</taxon>
        <taxon>Maridesulfovibrio</taxon>
    </lineage>
</organism>
<evidence type="ECO:0000256" key="8">
    <source>
        <dbReference type="ARBA" id="ARBA00033408"/>
    </source>
</evidence>
<evidence type="ECO:0000256" key="3">
    <source>
        <dbReference type="ARBA" id="ARBA00021315"/>
    </source>
</evidence>
<dbReference type="InterPro" id="IPR003395">
    <property type="entry name" value="RecF/RecN/SMC_N"/>
</dbReference>
<evidence type="ECO:0000256" key="6">
    <source>
        <dbReference type="ARBA" id="ARBA00022840"/>
    </source>
</evidence>
<keyword evidence="5 9" id="KW-0227">DNA damage</keyword>
<protein>
    <recommendedName>
        <fullName evidence="3 9">DNA repair protein RecN</fullName>
    </recommendedName>
    <alternativeName>
        <fullName evidence="8 9">Recombination protein N</fullName>
    </alternativeName>
</protein>
<evidence type="ECO:0000256" key="2">
    <source>
        <dbReference type="ARBA" id="ARBA00009441"/>
    </source>
</evidence>
<dbReference type="OrthoDB" id="9806954at2"/>
<dbReference type="InterPro" id="IPR027417">
    <property type="entry name" value="P-loop_NTPase"/>
</dbReference>
<proteinExistence type="inferred from homology"/>
<dbReference type="GO" id="GO:0043590">
    <property type="term" value="C:bacterial nucleoid"/>
    <property type="evidence" value="ECO:0007669"/>
    <property type="project" value="TreeGrafter"/>
</dbReference>
<dbReference type="InterPro" id="IPR004604">
    <property type="entry name" value="DNA_recomb/repair_RecN"/>
</dbReference>
<keyword evidence="6" id="KW-0067">ATP-binding</keyword>
<accession>A0A1G9FYA3</accession>
<keyword evidence="10" id="KW-0175">Coiled coil</keyword>
<dbReference type="Proteomes" id="UP000199053">
    <property type="component" value="Unassembled WGS sequence"/>
</dbReference>
<evidence type="ECO:0000313" key="13">
    <source>
        <dbReference type="Proteomes" id="UP000199053"/>
    </source>
</evidence>
<keyword evidence="7 9" id="KW-0234">DNA repair</keyword>
<evidence type="ECO:0000256" key="4">
    <source>
        <dbReference type="ARBA" id="ARBA00022741"/>
    </source>
</evidence>
<evidence type="ECO:0000256" key="5">
    <source>
        <dbReference type="ARBA" id="ARBA00022763"/>
    </source>
</evidence>
<evidence type="ECO:0000259" key="11">
    <source>
        <dbReference type="Pfam" id="PF02463"/>
    </source>
</evidence>
<dbReference type="GO" id="GO:0009432">
    <property type="term" value="P:SOS response"/>
    <property type="evidence" value="ECO:0007669"/>
    <property type="project" value="TreeGrafter"/>
</dbReference>
<dbReference type="STRING" id="246191.SAMN05660337_1758"/>
<feature type="coiled-coil region" evidence="10">
    <location>
        <begin position="145"/>
        <end position="179"/>
    </location>
</feature>
<dbReference type="Pfam" id="PF02463">
    <property type="entry name" value="SMC_N"/>
    <property type="match status" value="1"/>
</dbReference>
<dbReference type="PIRSF" id="PIRSF003128">
    <property type="entry name" value="RecN"/>
    <property type="match status" value="1"/>
</dbReference>
<dbReference type="GO" id="GO:0005524">
    <property type="term" value="F:ATP binding"/>
    <property type="evidence" value="ECO:0007669"/>
    <property type="project" value="UniProtKB-KW"/>
</dbReference>
<dbReference type="PANTHER" id="PTHR11059">
    <property type="entry name" value="DNA REPAIR PROTEIN RECN"/>
    <property type="match status" value="1"/>
</dbReference>
<comment type="similarity">
    <text evidence="2 9">Belongs to the RecN family.</text>
</comment>
<feature type="domain" description="RecF/RecN/SMC N-terminal" evidence="11">
    <location>
        <begin position="13"/>
        <end position="487"/>
    </location>
</feature>
<evidence type="ECO:0000256" key="9">
    <source>
        <dbReference type="PIRNR" id="PIRNR003128"/>
    </source>
</evidence>
<sequence>MLELLRIRDLALIEDAEIEFAPGMNALTGETGAGKSFILRAIDFLTGQRMAPDMVRPGKKQALVEAMFVHPDGQESIVRRVLSAETGRSKVYVNDKLSSQGIIRDMGATMILHTSQHAQQRLLQPSYQCMILDTFLKDKSLPKIKENILNSLRELLAKKEALKNRSANLLEKKDFLEFQRTEIEKVDPYLGEEEELLSKKNLLRQHEDAGKCIQNTMDIIRGEHDLSGGLSALTAEMERVCDLFPDYEKDQETVVEFKHFLDELGTRLRSQPLDFEMEESIDDIESRLYDLSKLKRKLGRTLDQIVGMQKEIEDNLNFLDSCAIELTQLERKEKELVDKLRAALETLFEARKVAATKLTSRIEAELKGLGFSDHVHVEFEFEPHELYPDLYEMRGRLMWVPNPGQAPQPLEKIASGGELSRFLLAITGLQGETDKPTLIFDEIDSGIGGTTLNRVGEKMQELAKRQQMILITHWPQLATLADRHFLIHKGVVNKETFTTCRQLNEAEVAAELSRMKGKE</sequence>
<dbReference type="PANTHER" id="PTHR11059:SF0">
    <property type="entry name" value="DNA REPAIR PROTEIN RECN"/>
    <property type="match status" value="1"/>
</dbReference>
<gene>
    <name evidence="12" type="ORF">SAMN05660337_1758</name>
</gene>
<evidence type="ECO:0000256" key="7">
    <source>
        <dbReference type="ARBA" id="ARBA00023204"/>
    </source>
</evidence>
<evidence type="ECO:0000256" key="10">
    <source>
        <dbReference type="SAM" id="Coils"/>
    </source>
</evidence>
<dbReference type="GO" id="GO:0006310">
    <property type="term" value="P:DNA recombination"/>
    <property type="evidence" value="ECO:0007669"/>
    <property type="project" value="InterPro"/>
</dbReference>
<comment type="function">
    <text evidence="1 9">May be involved in recombinational repair of damaged DNA.</text>
</comment>
<dbReference type="RefSeq" id="WP_092160154.1">
    <property type="nucleotide sequence ID" value="NZ_FNGA01000002.1"/>
</dbReference>
<evidence type="ECO:0000313" key="12">
    <source>
        <dbReference type="EMBL" id="SDK93394.1"/>
    </source>
</evidence>
<keyword evidence="4" id="KW-0547">Nucleotide-binding</keyword>
<dbReference type="EMBL" id="FNGA01000002">
    <property type="protein sequence ID" value="SDK93394.1"/>
    <property type="molecule type" value="Genomic_DNA"/>
</dbReference>
<name>A0A1G9FYA3_9BACT</name>
<keyword evidence="13" id="KW-1185">Reference proteome</keyword>
<evidence type="ECO:0000256" key="1">
    <source>
        <dbReference type="ARBA" id="ARBA00003618"/>
    </source>
</evidence>
<dbReference type="SUPFAM" id="SSF52540">
    <property type="entry name" value="P-loop containing nucleoside triphosphate hydrolases"/>
    <property type="match status" value="2"/>
</dbReference>